<dbReference type="GO" id="GO:0015031">
    <property type="term" value="P:protein transport"/>
    <property type="evidence" value="ECO:0007669"/>
    <property type="project" value="TreeGrafter"/>
</dbReference>
<dbReference type="PANTHER" id="PTHR11188">
    <property type="entry name" value="ARRESTIN DOMAIN CONTAINING PROTEIN"/>
    <property type="match status" value="1"/>
</dbReference>
<evidence type="ECO:0000313" key="2">
    <source>
        <dbReference type="EMBL" id="KAF7350985.1"/>
    </source>
</evidence>
<dbReference type="EMBL" id="JACAZH010000014">
    <property type="protein sequence ID" value="KAF7350985.1"/>
    <property type="molecule type" value="Genomic_DNA"/>
</dbReference>
<reference evidence="2" key="1">
    <citation type="submission" date="2020-05" db="EMBL/GenBank/DDBJ databases">
        <title>Mycena genomes resolve the evolution of fungal bioluminescence.</title>
        <authorList>
            <person name="Tsai I.J."/>
        </authorList>
    </citation>
    <scope>NUCLEOTIDE SEQUENCE</scope>
    <source>
        <strain evidence="2">160909Yilan</strain>
    </source>
</reference>
<dbReference type="InterPro" id="IPR050357">
    <property type="entry name" value="Arrestin_domain-protein"/>
</dbReference>
<dbReference type="InterPro" id="IPR014752">
    <property type="entry name" value="Arrestin-like_C"/>
</dbReference>
<protein>
    <submittedName>
        <fullName evidence="2">Arrestin-N domain-containing protein</fullName>
    </submittedName>
</protein>
<dbReference type="Gene3D" id="2.60.40.640">
    <property type="match status" value="1"/>
</dbReference>
<dbReference type="OrthoDB" id="2333384at2759"/>
<proteinExistence type="predicted"/>
<name>A0A8H6XZ40_9AGAR</name>
<dbReference type="InterPro" id="IPR011021">
    <property type="entry name" value="Arrestin-like_N"/>
</dbReference>
<accession>A0A8H6XZ40</accession>
<dbReference type="Pfam" id="PF00339">
    <property type="entry name" value="Arrestin_N"/>
    <property type="match status" value="1"/>
</dbReference>
<dbReference type="GO" id="GO:0005737">
    <property type="term" value="C:cytoplasm"/>
    <property type="evidence" value="ECO:0007669"/>
    <property type="project" value="TreeGrafter"/>
</dbReference>
<sequence length="407" mass="45729">MPAETLTLHFPDIVRVAGETVQGYVDINVPMAKEDKVENVRVKLRGAIVTKLTETKHEVGPEGPKNETHYKTETVNLLRIDQQIWDQFSPQQASDIISCPFSIQLPLTLPPSFHYAHSTRTVVISYSIEVVGSRHGLFHANRRVRKIFSIVPPATGPELNATAALRQGWNGPWKPYVNNIELRHGILFGEYSEAKMEITLPDLPSFPMFVGIPFSCHVMTRTKPVHHDDLEHKGNKLFPAPPESPADIELVLRLMGHMRARGSKEELDQKFELKGGLGDKAALANIRITADEPVWTPSPDHKDKGSWTRGIRYDGLMSIPFTPTSSTETAEWHYMLRYDIDFPGLGNHLVLEIPIHLNSGCACPPPPMSQYNANVPYTYPLSSGPPPMMTLPAEYWSGHDHDWEEEN</sequence>
<keyword evidence="3" id="KW-1185">Reference proteome</keyword>
<dbReference type="AlphaFoldDB" id="A0A8H6XZ40"/>
<evidence type="ECO:0000313" key="3">
    <source>
        <dbReference type="Proteomes" id="UP000623467"/>
    </source>
</evidence>
<dbReference type="Proteomes" id="UP000623467">
    <property type="component" value="Unassembled WGS sequence"/>
</dbReference>
<feature type="domain" description="Arrestin-like N-terminal" evidence="1">
    <location>
        <begin position="11"/>
        <end position="153"/>
    </location>
</feature>
<dbReference type="InterPro" id="IPR014756">
    <property type="entry name" value="Ig_E-set"/>
</dbReference>
<gene>
    <name evidence="2" type="ORF">MSAN_01660700</name>
</gene>
<organism evidence="2 3">
    <name type="scientific">Mycena sanguinolenta</name>
    <dbReference type="NCBI Taxonomy" id="230812"/>
    <lineage>
        <taxon>Eukaryota</taxon>
        <taxon>Fungi</taxon>
        <taxon>Dikarya</taxon>
        <taxon>Basidiomycota</taxon>
        <taxon>Agaricomycotina</taxon>
        <taxon>Agaricomycetes</taxon>
        <taxon>Agaricomycetidae</taxon>
        <taxon>Agaricales</taxon>
        <taxon>Marasmiineae</taxon>
        <taxon>Mycenaceae</taxon>
        <taxon>Mycena</taxon>
    </lineage>
</organism>
<evidence type="ECO:0000259" key="1">
    <source>
        <dbReference type="Pfam" id="PF00339"/>
    </source>
</evidence>
<dbReference type="SUPFAM" id="SSF81296">
    <property type="entry name" value="E set domains"/>
    <property type="match status" value="1"/>
</dbReference>
<comment type="caution">
    <text evidence="2">The sequence shown here is derived from an EMBL/GenBank/DDBJ whole genome shotgun (WGS) entry which is preliminary data.</text>
</comment>
<dbReference type="PANTHER" id="PTHR11188:SF17">
    <property type="entry name" value="FI21816P1"/>
    <property type="match status" value="1"/>
</dbReference>